<dbReference type="Proteomes" id="UP000001194">
    <property type="component" value="Unassembled WGS sequence"/>
</dbReference>
<protein>
    <submittedName>
        <fullName evidence="3">Predicted protein</fullName>
    </submittedName>
</protein>
<dbReference type="InParanoid" id="B0E0K1"/>
<dbReference type="GeneID" id="6085351"/>
<evidence type="ECO:0000256" key="1">
    <source>
        <dbReference type="SAM" id="MobiDB-lite"/>
    </source>
</evidence>
<proteinExistence type="predicted"/>
<keyword evidence="2" id="KW-0472">Membrane</keyword>
<keyword evidence="4" id="KW-1185">Reference proteome</keyword>
<dbReference type="RefSeq" id="XP_001889709.1">
    <property type="nucleotide sequence ID" value="XM_001889674.1"/>
</dbReference>
<keyword evidence="2" id="KW-0812">Transmembrane</keyword>
<accession>B0E0K1</accession>
<reference evidence="3 4" key="1">
    <citation type="journal article" date="2008" name="Nature">
        <title>The genome of Laccaria bicolor provides insights into mycorrhizal symbiosis.</title>
        <authorList>
            <person name="Martin F."/>
            <person name="Aerts A."/>
            <person name="Ahren D."/>
            <person name="Brun A."/>
            <person name="Danchin E.G.J."/>
            <person name="Duchaussoy F."/>
            <person name="Gibon J."/>
            <person name="Kohler A."/>
            <person name="Lindquist E."/>
            <person name="Pereda V."/>
            <person name="Salamov A."/>
            <person name="Shapiro H.J."/>
            <person name="Wuyts J."/>
            <person name="Blaudez D."/>
            <person name="Buee M."/>
            <person name="Brokstein P."/>
            <person name="Canbaeck B."/>
            <person name="Cohen D."/>
            <person name="Courty P.E."/>
            <person name="Coutinho P.M."/>
            <person name="Delaruelle C."/>
            <person name="Detter J.C."/>
            <person name="Deveau A."/>
            <person name="DiFazio S."/>
            <person name="Duplessis S."/>
            <person name="Fraissinet-Tachet L."/>
            <person name="Lucic E."/>
            <person name="Frey-Klett P."/>
            <person name="Fourrey C."/>
            <person name="Feussner I."/>
            <person name="Gay G."/>
            <person name="Grimwood J."/>
            <person name="Hoegger P.J."/>
            <person name="Jain P."/>
            <person name="Kilaru S."/>
            <person name="Labbe J."/>
            <person name="Lin Y.C."/>
            <person name="Legue V."/>
            <person name="Le Tacon F."/>
            <person name="Marmeisse R."/>
            <person name="Melayah D."/>
            <person name="Montanini B."/>
            <person name="Muratet M."/>
            <person name="Nehls U."/>
            <person name="Niculita-Hirzel H."/>
            <person name="Oudot-Le Secq M.P."/>
            <person name="Peter M."/>
            <person name="Quesneville H."/>
            <person name="Rajashekar B."/>
            <person name="Reich M."/>
            <person name="Rouhier N."/>
            <person name="Schmutz J."/>
            <person name="Yin T."/>
            <person name="Chalot M."/>
            <person name="Henrissat B."/>
            <person name="Kuees U."/>
            <person name="Lucas S."/>
            <person name="Van de Peer Y."/>
            <person name="Podila G.K."/>
            <person name="Polle A."/>
            <person name="Pukkila P.J."/>
            <person name="Richardson P.M."/>
            <person name="Rouze P."/>
            <person name="Sanders I.R."/>
            <person name="Stajich J.E."/>
            <person name="Tunlid A."/>
            <person name="Tuskan G."/>
            <person name="Grigoriev I.V."/>
        </authorList>
    </citation>
    <scope>NUCLEOTIDE SEQUENCE [LARGE SCALE GENOMIC DNA]</scope>
    <source>
        <strain evidence="4">S238N-H82 / ATCC MYA-4686</strain>
    </source>
</reference>
<organism evidence="4">
    <name type="scientific">Laccaria bicolor (strain S238N-H82 / ATCC MYA-4686)</name>
    <name type="common">Bicoloured deceiver</name>
    <name type="synonym">Laccaria laccata var. bicolor</name>
    <dbReference type="NCBI Taxonomy" id="486041"/>
    <lineage>
        <taxon>Eukaryota</taxon>
        <taxon>Fungi</taxon>
        <taxon>Dikarya</taxon>
        <taxon>Basidiomycota</taxon>
        <taxon>Agaricomycotina</taxon>
        <taxon>Agaricomycetes</taxon>
        <taxon>Agaricomycetidae</taxon>
        <taxon>Agaricales</taxon>
        <taxon>Agaricineae</taxon>
        <taxon>Hydnangiaceae</taxon>
        <taxon>Laccaria</taxon>
    </lineage>
</organism>
<keyword evidence="2" id="KW-1133">Transmembrane helix</keyword>
<dbReference type="KEGG" id="lbc:LACBIDRAFT_316258"/>
<gene>
    <name evidence="3" type="ORF">LACBIDRAFT_316258</name>
</gene>
<dbReference type="AlphaFoldDB" id="B0E0K1"/>
<feature type="region of interest" description="Disordered" evidence="1">
    <location>
        <begin position="553"/>
        <end position="578"/>
    </location>
</feature>
<dbReference type="EMBL" id="DS547161">
    <property type="protein sequence ID" value="EDQ99598.1"/>
    <property type="molecule type" value="Genomic_DNA"/>
</dbReference>
<feature type="transmembrane region" description="Helical" evidence="2">
    <location>
        <begin position="58"/>
        <end position="85"/>
    </location>
</feature>
<evidence type="ECO:0000256" key="2">
    <source>
        <dbReference type="SAM" id="Phobius"/>
    </source>
</evidence>
<evidence type="ECO:0000313" key="4">
    <source>
        <dbReference type="Proteomes" id="UP000001194"/>
    </source>
</evidence>
<sequence length="578" mass="63750">MCLLVHKQGLRDAGFKRGWLSYSAKHSKISNGEMRYTMSLSSWQSPEHSLVFRNRFSWPALVVLAVTNGYLALSLRIIFWLFVYLGRSSLQYLRIADRSRARAPTHHPLSATQHLSLALAPENEESGQIKSSNLRLTSALHPQNILQSNASGLSHYSAFPTEMAMVYSAVLLAFTGYETVTVFESDFNATQSFWYNKYMPYPVPTPGTLCDPHVFNAGDPFTTNYAFFEWTVESIIQANAGNSGLSYKGETLNGCDVSSIYVDGDLRTWSVAFTVVVQCQHENLYKISAKTSFTISFLPGRNSPLLGMVKSAEGSDMRPAVFDTLLQTASVDLGRRTYNALLTSNYTSPVAVSLQADITPCPMSLGSSAACALATPNFTISSAGVVMTNLSFSQDTPPDPVTVLDDNVKLPISNLLQTVYAIIRVELGNPSPNNFILHPNVTDSIIVSTFPATPLNQGFEALVSVLYQEWTNPDPETKKYLPVTVSGPANIQVVYPCRFQQQKTPGQLFISVLVATLTTFSTGWAVFMILAAYFAKRKCPSANQCQVHSHIELHQRSNSNDGHPTQPGDTYYKDYQPV</sequence>
<name>B0E0K1_LACBS</name>
<dbReference type="OrthoDB" id="2564485at2759"/>
<dbReference type="HOGENOM" id="CLU_033918_0_0_1"/>
<feature type="transmembrane region" description="Helical" evidence="2">
    <location>
        <begin position="508"/>
        <end position="535"/>
    </location>
</feature>
<evidence type="ECO:0000313" key="3">
    <source>
        <dbReference type="EMBL" id="EDQ99598.1"/>
    </source>
</evidence>